<dbReference type="EMBL" id="JAWZYT010001984">
    <property type="protein sequence ID" value="KAK4307646.1"/>
    <property type="molecule type" value="Genomic_DNA"/>
</dbReference>
<sequence>MHFNSQVGDGTVVCRKRCEPGDRTCLTNNTHTILYSFYALPSVPALSQPMPLTTLRFVSGRTGQTVRTDYRILSGNTRNCFDVRKRNTLGWLRLVQPVIGPNRFMLLLQMDALGTQNRIITRHLAYVDIDVSVYTY</sequence>
<organism evidence="3 4">
    <name type="scientific">Petrolisthes manimaculis</name>
    <dbReference type="NCBI Taxonomy" id="1843537"/>
    <lineage>
        <taxon>Eukaryota</taxon>
        <taxon>Metazoa</taxon>
        <taxon>Ecdysozoa</taxon>
        <taxon>Arthropoda</taxon>
        <taxon>Crustacea</taxon>
        <taxon>Multicrustacea</taxon>
        <taxon>Malacostraca</taxon>
        <taxon>Eumalacostraca</taxon>
        <taxon>Eucarida</taxon>
        <taxon>Decapoda</taxon>
        <taxon>Pleocyemata</taxon>
        <taxon>Anomura</taxon>
        <taxon>Galatheoidea</taxon>
        <taxon>Porcellanidae</taxon>
        <taxon>Petrolisthes</taxon>
    </lineage>
</organism>
<reference evidence="3" key="1">
    <citation type="submission" date="2023-11" db="EMBL/GenBank/DDBJ databases">
        <title>Genome assemblies of two species of porcelain crab, Petrolisthes cinctipes and Petrolisthes manimaculis (Anomura: Porcellanidae).</title>
        <authorList>
            <person name="Angst P."/>
        </authorList>
    </citation>
    <scope>NUCLEOTIDE SEQUENCE</scope>
    <source>
        <strain evidence="3">PB745_02</strain>
        <tissue evidence="3">Gill</tissue>
    </source>
</reference>
<feature type="domain" description="Fibulin C-terminal Ig-like" evidence="2">
    <location>
        <begin position="31"/>
        <end position="132"/>
    </location>
</feature>
<dbReference type="Pfam" id="PF22914">
    <property type="entry name" value="Fibulin_C"/>
    <property type="match status" value="1"/>
</dbReference>
<comment type="caution">
    <text evidence="3">The sequence shown here is derived from an EMBL/GenBank/DDBJ whole genome shotgun (WGS) entry which is preliminary data.</text>
</comment>
<evidence type="ECO:0000313" key="4">
    <source>
        <dbReference type="Proteomes" id="UP001292094"/>
    </source>
</evidence>
<gene>
    <name evidence="3" type="ORF">Pmani_020603</name>
</gene>
<proteinExistence type="predicted"/>
<protein>
    <recommendedName>
        <fullName evidence="2">Fibulin C-terminal Ig-like domain-containing protein</fullName>
    </recommendedName>
</protein>
<accession>A0AAE1PHC5</accession>
<evidence type="ECO:0000256" key="1">
    <source>
        <dbReference type="ARBA" id="ARBA00022737"/>
    </source>
</evidence>
<name>A0AAE1PHC5_9EUCA</name>
<evidence type="ECO:0000259" key="2">
    <source>
        <dbReference type="Pfam" id="PF22914"/>
    </source>
</evidence>
<evidence type="ECO:0000313" key="3">
    <source>
        <dbReference type="EMBL" id="KAK4307646.1"/>
    </source>
</evidence>
<dbReference type="InterPro" id="IPR055088">
    <property type="entry name" value="Fibulin_C"/>
</dbReference>
<keyword evidence="1" id="KW-0677">Repeat</keyword>
<keyword evidence="4" id="KW-1185">Reference proteome</keyword>
<dbReference type="Proteomes" id="UP001292094">
    <property type="component" value="Unassembled WGS sequence"/>
</dbReference>
<dbReference type="AlphaFoldDB" id="A0AAE1PHC5"/>